<protein>
    <submittedName>
        <fullName evidence="2">Uncharacterized protein</fullName>
    </submittedName>
</protein>
<dbReference type="AlphaFoldDB" id="A0ABD3NRY4"/>
<sequence length="297" mass="33768">MNMLKMLFALFVVAITSSHHGVHGLSPMMVQQRMPSRLFEREQGQLPTQAKHKQCYNLPIKRRSFVALMTTTLSSISLAPKSSSAIPFFESNHRQLELCLVTILRTQFWAFNTAKSLQSKLLSTSPSEDALAENVRKLPYLEARLGAKALLTQKIGGGATNTVLKLASFNIKECLEDGMYWCNQLSKSNQLLDKRICTNDLMTISDDIVESLASIVEFDGLETTIDPSPRSSLMLSMYNPQKGTFVYRTLTERVIPNCERYLEIFGEEKRILCLEFIRRDYSDEIPFEILMDLYGED</sequence>
<proteinExistence type="predicted"/>
<name>A0ABD3NRY4_9STRA</name>
<keyword evidence="3" id="KW-1185">Reference proteome</keyword>
<feature type="signal peptide" evidence="1">
    <location>
        <begin position="1"/>
        <end position="24"/>
    </location>
</feature>
<comment type="caution">
    <text evidence="2">The sequence shown here is derived from an EMBL/GenBank/DDBJ whole genome shotgun (WGS) entry which is preliminary data.</text>
</comment>
<keyword evidence="1" id="KW-0732">Signal</keyword>
<evidence type="ECO:0000313" key="2">
    <source>
        <dbReference type="EMBL" id="KAL3777817.1"/>
    </source>
</evidence>
<reference evidence="2 3" key="1">
    <citation type="submission" date="2024-10" db="EMBL/GenBank/DDBJ databases">
        <title>Updated reference genomes for cyclostephanoid diatoms.</title>
        <authorList>
            <person name="Roberts W.R."/>
            <person name="Alverson A.J."/>
        </authorList>
    </citation>
    <scope>NUCLEOTIDE SEQUENCE [LARGE SCALE GENOMIC DNA]</scope>
    <source>
        <strain evidence="2 3">AJA010-31</strain>
    </source>
</reference>
<evidence type="ECO:0000256" key="1">
    <source>
        <dbReference type="SAM" id="SignalP"/>
    </source>
</evidence>
<organism evidence="2 3">
    <name type="scientific">Cyclotella atomus</name>
    <dbReference type="NCBI Taxonomy" id="382360"/>
    <lineage>
        <taxon>Eukaryota</taxon>
        <taxon>Sar</taxon>
        <taxon>Stramenopiles</taxon>
        <taxon>Ochrophyta</taxon>
        <taxon>Bacillariophyta</taxon>
        <taxon>Coscinodiscophyceae</taxon>
        <taxon>Thalassiosirophycidae</taxon>
        <taxon>Stephanodiscales</taxon>
        <taxon>Stephanodiscaceae</taxon>
        <taxon>Cyclotella</taxon>
    </lineage>
</organism>
<accession>A0ABD3NRY4</accession>
<gene>
    <name evidence="2" type="ORF">ACHAWO_010753</name>
</gene>
<dbReference type="EMBL" id="JALLPJ020001026">
    <property type="protein sequence ID" value="KAL3777817.1"/>
    <property type="molecule type" value="Genomic_DNA"/>
</dbReference>
<dbReference type="Proteomes" id="UP001530400">
    <property type="component" value="Unassembled WGS sequence"/>
</dbReference>
<feature type="chain" id="PRO_5044839303" evidence="1">
    <location>
        <begin position="25"/>
        <end position="297"/>
    </location>
</feature>
<evidence type="ECO:0000313" key="3">
    <source>
        <dbReference type="Proteomes" id="UP001530400"/>
    </source>
</evidence>